<dbReference type="EnsemblPlants" id="evm.model.08.1067">
    <property type="protein sequence ID" value="cds.evm.model.08.1067"/>
    <property type="gene ID" value="evm.TU.08.1067"/>
</dbReference>
<protein>
    <submittedName>
        <fullName evidence="2">Uncharacterized protein</fullName>
    </submittedName>
</protein>
<evidence type="ECO:0000313" key="2">
    <source>
        <dbReference type="EnsemblPlants" id="cds.evm.model.08.1067"/>
    </source>
</evidence>
<accession>A0A803Q7I0</accession>
<evidence type="ECO:0000313" key="3">
    <source>
        <dbReference type="Proteomes" id="UP000596661"/>
    </source>
</evidence>
<dbReference type="AlphaFoldDB" id="A0A803Q7I0"/>
<organism evidence="2 3">
    <name type="scientific">Cannabis sativa</name>
    <name type="common">Hemp</name>
    <name type="synonym">Marijuana</name>
    <dbReference type="NCBI Taxonomy" id="3483"/>
    <lineage>
        <taxon>Eukaryota</taxon>
        <taxon>Viridiplantae</taxon>
        <taxon>Streptophyta</taxon>
        <taxon>Embryophyta</taxon>
        <taxon>Tracheophyta</taxon>
        <taxon>Spermatophyta</taxon>
        <taxon>Magnoliopsida</taxon>
        <taxon>eudicotyledons</taxon>
        <taxon>Gunneridae</taxon>
        <taxon>Pentapetalae</taxon>
        <taxon>rosids</taxon>
        <taxon>fabids</taxon>
        <taxon>Rosales</taxon>
        <taxon>Cannabaceae</taxon>
        <taxon>Cannabis</taxon>
    </lineage>
</organism>
<reference evidence="2" key="1">
    <citation type="submission" date="2018-11" db="EMBL/GenBank/DDBJ databases">
        <authorList>
            <person name="Grassa J C."/>
        </authorList>
    </citation>
    <scope>NUCLEOTIDE SEQUENCE [LARGE SCALE GENOMIC DNA]</scope>
</reference>
<sequence length="87" mass="9997">MLENLRLSSLDSVEMIWAHELEEVSYMPNLKDLTVAFCRELMDFSDKRRRKCDGGASPYKSSSSSNGLGDIVHRKMPKTKDDEELEE</sequence>
<dbReference type="Gramene" id="evm.model.08.1067">
    <property type="protein sequence ID" value="cds.evm.model.08.1067"/>
    <property type="gene ID" value="evm.TU.08.1067"/>
</dbReference>
<dbReference type="Proteomes" id="UP000596661">
    <property type="component" value="Chromosome 8"/>
</dbReference>
<reference evidence="2" key="2">
    <citation type="submission" date="2021-03" db="UniProtKB">
        <authorList>
            <consortium name="EnsemblPlants"/>
        </authorList>
    </citation>
    <scope>IDENTIFICATION</scope>
</reference>
<evidence type="ECO:0000256" key="1">
    <source>
        <dbReference type="SAM" id="MobiDB-lite"/>
    </source>
</evidence>
<keyword evidence="3" id="KW-1185">Reference proteome</keyword>
<feature type="region of interest" description="Disordered" evidence="1">
    <location>
        <begin position="49"/>
        <end position="87"/>
    </location>
</feature>
<name>A0A803Q7I0_CANSA</name>
<proteinExistence type="predicted"/>
<dbReference type="EMBL" id="UZAU01000697">
    <property type="status" value="NOT_ANNOTATED_CDS"/>
    <property type="molecule type" value="Genomic_DNA"/>
</dbReference>